<dbReference type="EMBL" id="BAFE01000030">
    <property type="protein sequence ID" value="GAB48006.1"/>
    <property type="molecule type" value="Genomic_DNA"/>
</dbReference>
<gene>
    <name evidence="4" type="ORF">MOPEL_032_00480</name>
</gene>
<proteinExistence type="predicted"/>
<dbReference type="RefSeq" id="WP_009481904.1">
    <property type="nucleotide sequence ID" value="NZ_BAFE01000030.1"/>
</dbReference>
<dbReference type="SUPFAM" id="SSF51735">
    <property type="entry name" value="NAD(P)-binding Rossmann-fold domains"/>
    <property type="match status" value="1"/>
</dbReference>
<name>H5UQJ8_9MICO</name>
<accession>H5UQJ8</accession>
<feature type="domain" description="NAD-dependent epimerase/dehydratase" evidence="3">
    <location>
        <begin position="3"/>
        <end position="199"/>
    </location>
</feature>
<dbReference type="PANTHER" id="PTHR43103:SF3">
    <property type="entry name" value="ADP-L-GLYCERO-D-MANNO-HEPTOSE-6-EPIMERASE"/>
    <property type="match status" value="1"/>
</dbReference>
<dbReference type="NCBIfam" id="NF043036">
    <property type="entry name" value="ErythonDh"/>
    <property type="match status" value="1"/>
</dbReference>
<sequence>MHIVVTGGAGFLGTLLTRRLLDLADAGDVDLQRITSLDLAPSRVEDARVASVVGAITDPTIVAEALGDGVGAVYHLAAELSGGSEADFDAAMSVNVDGTRTLLEAARRAGSQGRPVRFVFTSSLAVFGGQMPDVVPSHWATQPDSTYGATKAIGEILVNEYTRKGYVDGLVCRLPTISVRPGLPNSAASSFASGIIREPLSGVASQVPVPHDTRMWLSSPRTVVTNLAHALTLDSASLPRWRVLDLPGITVTVGEMLDSLERVGGAEARALVTDAPDDRVAAIVTSWPGAFDVTTATALGFAQDTSFDDAVAQYRDDVALPPAR</sequence>
<evidence type="ECO:0000256" key="2">
    <source>
        <dbReference type="ARBA" id="ARBA00023277"/>
    </source>
</evidence>
<reference evidence="4 5" key="1">
    <citation type="submission" date="2012-02" db="EMBL/GenBank/DDBJ databases">
        <title>Whole genome shotgun sequence of Mobilicoccus pelagius NBRC 104925.</title>
        <authorList>
            <person name="Yoshida Y."/>
            <person name="Hosoyama A."/>
            <person name="Tsuchikane K."/>
            <person name="Katsumata H."/>
            <person name="Yamazaki S."/>
            <person name="Fujita N."/>
        </authorList>
    </citation>
    <scope>NUCLEOTIDE SEQUENCE [LARGE SCALE GENOMIC DNA]</scope>
    <source>
        <strain evidence="4 5">NBRC 104925</strain>
    </source>
</reference>
<organism evidence="4 5">
    <name type="scientific">Mobilicoccus pelagius NBRC 104925</name>
    <dbReference type="NCBI Taxonomy" id="1089455"/>
    <lineage>
        <taxon>Bacteria</taxon>
        <taxon>Bacillati</taxon>
        <taxon>Actinomycetota</taxon>
        <taxon>Actinomycetes</taxon>
        <taxon>Micrococcales</taxon>
        <taxon>Dermatophilaceae</taxon>
        <taxon>Mobilicoccus</taxon>
    </lineage>
</organism>
<dbReference type="Pfam" id="PF01370">
    <property type="entry name" value="Epimerase"/>
    <property type="match status" value="1"/>
</dbReference>
<keyword evidence="1" id="KW-0521">NADP</keyword>
<evidence type="ECO:0000256" key="1">
    <source>
        <dbReference type="ARBA" id="ARBA00022857"/>
    </source>
</evidence>
<dbReference type="InterPro" id="IPR036291">
    <property type="entry name" value="NAD(P)-bd_dom_sf"/>
</dbReference>
<dbReference type="GO" id="GO:0016491">
    <property type="term" value="F:oxidoreductase activity"/>
    <property type="evidence" value="ECO:0007669"/>
    <property type="project" value="InterPro"/>
</dbReference>
<dbReference type="Gene3D" id="3.90.25.10">
    <property type="entry name" value="UDP-galactose 4-epimerase, domain 1"/>
    <property type="match status" value="1"/>
</dbReference>
<dbReference type="Proteomes" id="UP000004367">
    <property type="component" value="Unassembled WGS sequence"/>
</dbReference>
<dbReference type="STRING" id="1089455.MOPEL_032_00480"/>
<evidence type="ECO:0000313" key="4">
    <source>
        <dbReference type="EMBL" id="GAB48006.1"/>
    </source>
</evidence>
<protein>
    <submittedName>
        <fullName evidence="4">NAD-dependent epimerase/dehydratase family protein</fullName>
    </submittedName>
</protein>
<dbReference type="PANTHER" id="PTHR43103">
    <property type="entry name" value="NUCLEOSIDE-DIPHOSPHATE-SUGAR EPIMERASE"/>
    <property type="match status" value="1"/>
</dbReference>
<dbReference type="Gene3D" id="3.40.50.720">
    <property type="entry name" value="NAD(P)-binding Rossmann-like Domain"/>
    <property type="match status" value="1"/>
</dbReference>
<keyword evidence="2" id="KW-0119">Carbohydrate metabolism</keyword>
<dbReference type="AlphaFoldDB" id="H5UQJ8"/>
<dbReference type="OrthoDB" id="9801785at2"/>
<comment type="caution">
    <text evidence="4">The sequence shown here is derived from an EMBL/GenBank/DDBJ whole genome shotgun (WGS) entry which is preliminary data.</text>
</comment>
<evidence type="ECO:0000313" key="5">
    <source>
        <dbReference type="Proteomes" id="UP000004367"/>
    </source>
</evidence>
<keyword evidence="5" id="KW-1185">Reference proteome</keyword>
<evidence type="ECO:0000259" key="3">
    <source>
        <dbReference type="Pfam" id="PF01370"/>
    </source>
</evidence>
<dbReference type="eggNOG" id="COG0451">
    <property type="taxonomic scope" value="Bacteria"/>
</dbReference>
<dbReference type="InterPro" id="IPR050005">
    <property type="entry name" value="DenD"/>
</dbReference>
<dbReference type="InterPro" id="IPR001509">
    <property type="entry name" value="Epimerase_deHydtase"/>
</dbReference>